<evidence type="ECO:0000313" key="3">
    <source>
        <dbReference type="EMBL" id="MFD2627211.1"/>
    </source>
</evidence>
<reference evidence="4" key="1">
    <citation type="journal article" date="2019" name="Int. J. Syst. Evol. Microbiol.">
        <title>The Global Catalogue of Microorganisms (GCM) 10K type strain sequencing project: providing services to taxonomists for standard genome sequencing and annotation.</title>
        <authorList>
            <consortium name="The Broad Institute Genomics Platform"/>
            <consortium name="The Broad Institute Genome Sequencing Center for Infectious Disease"/>
            <person name="Wu L."/>
            <person name="Ma J."/>
        </authorList>
    </citation>
    <scope>NUCLEOTIDE SEQUENCE [LARGE SCALE GENOMIC DNA]</scope>
    <source>
        <strain evidence="4">TISTR 1858</strain>
    </source>
</reference>
<protein>
    <submittedName>
        <fullName evidence="3">PepSY domain-containing protein</fullName>
    </submittedName>
</protein>
<keyword evidence="4" id="KW-1185">Reference proteome</keyword>
<gene>
    <name evidence="3" type="ORF">ACFSUN_00235</name>
</gene>
<proteinExistence type="predicted"/>
<organism evidence="3 4">
    <name type="scientific">Oceanobacillus kapialis</name>
    <dbReference type="NCBI Taxonomy" id="481353"/>
    <lineage>
        <taxon>Bacteria</taxon>
        <taxon>Bacillati</taxon>
        <taxon>Bacillota</taxon>
        <taxon>Bacilli</taxon>
        <taxon>Bacillales</taxon>
        <taxon>Bacillaceae</taxon>
        <taxon>Oceanobacillus</taxon>
    </lineage>
</organism>
<name>A0ABW5PVC5_9BACI</name>
<feature type="domain" description="PepSY" evidence="2">
    <location>
        <begin position="34"/>
        <end position="91"/>
    </location>
</feature>
<dbReference type="Gene3D" id="3.10.450.40">
    <property type="match status" value="2"/>
</dbReference>
<feature type="domain" description="PepSY" evidence="2">
    <location>
        <begin position="127"/>
        <end position="183"/>
    </location>
</feature>
<evidence type="ECO:0000313" key="4">
    <source>
        <dbReference type="Proteomes" id="UP001597451"/>
    </source>
</evidence>
<accession>A0ABW5PVC5</accession>
<sequence>MMRKKAGLLIAGIAGAAVLGFGVYQTNADAKDPKLNTDEIRQMVTDQYSGTITELELDKEANRTVYEIEVTDNKIETDLEMDAETGEVLKEKSGTVNRDDDDHDDYDGSHDDAQDDNVVQVNNKDLITEKEAIAIAKKEFNGKAREVEMDEDDGRVLYEIEIVKDRTEADFEIDAVSGEILEMDIDTEDDDD</sequence>
<feature type="region of interest" description="Disordered" evidence="1">
    <location>
        <begin position="87"/>
        <end position="115"/>
    </location>
</feature>
<dbReference type="Proteomes" id="UP001597451">
    <property type="component" value="Unassembled WGS sequence"/>
</dbReference>
<evidence type="ECO:0000259" key="2">
    <source>
        <dbReference type="Pfam" id="PF03413"/>
    </source>
</evidence>
<dbReference type="RefSeq" id="WP_379559815.1">
    <property type="nucleotide sequence ID" value="NZ_JBHUMX010000001.1"/>
</dbReference>
<evidence type="ECO:0000256" key="1">
    <source>
        <dbReference type="SAM" id="MobiDB-lite"/>
    </source>
</evidence>
<feature type="compositionally biased region" description="Basic and acidic residues" evidence="1">
    <location>
        <begin position="87"/>
        <end position="112"/>
    </location>
</feature>
<dbReference type="InterPro" id="IPR025711">
    <property type="entry name" value="PepSY"/>
</dbReference>
<dbReference type="EMBL" id="JBHUMX010000001">
    <property type="protein sequence ID" value="MFD2627211.1"/>
    <property type="molecule type" value="Genomic_DNA"/>
</dbReference>
<comment type="caution">
    <text evidence="3">The sequence shown here is derived from an EMBL/GenBank/DDBJ whole genome shotgun (WGS) entry which is preliminary data.</text>
</comment>
<dbReference type="Pfam" id="PF03413">
    <property type="entry name" value="PepSY"/>
    <property type="match status" value="2"/>
</dbReference>